<dbReference type="OrthoDB" id="7042322at2759"/>
<evidence type="ECO:0000313" key="2">
    <source>
        <dbReference type="Proteomes" id="UP000515158"/>
    </source>
</evidence>
<sequence>MSDVGDVGVGPVGRTGRIPDPPLKHLFDGDATNVYNDEICNLCAGTPGPDLLRLCTDIFAEATAHRMELERKDAYLFQYGATAGPHDFREELALFLSKRYNDPVHKEDLILTCGATHGLQLILNSFLEPDGVIFVEEVTYMIAISVFREFTGLKIVPVAFSETGVVPELLERVAREEKALRDPARSTGKPFWAVFYSIPVYHNPTGVCASQEVCAEVVRVARDLDFLVVCDDVYNLLHYSEAGPAPRRLFSVDHVDRADPGHVISNGSFSKILAPGVRVGWLEAPGPLVQRLRTSGILRSGGGVNAYMAGVLTSALQLGLLDAHLDKLVAVLKGRMRALCSALAATLPEGCSVRAPDGGYFVWLRLPAWVDAERLHRFARDARRVSAFPGTIFSPAAAPASDAYRHCLRLAIAFHDEQKLAAAARDLCAAIAEFLQRGGDV</sequence>
<reference evidence="3" key="1">
    <citation type="submission" date="2025-08" db="UniProtKB">
        <authorList>
            <consortium name="RefSeq"/>
        </authorList>
    </citation>
    <scope>IDENTIFICATION</scope>
    <source>
        <tissue evidence="3">Total insect</tissue>
    </source>
</reference>
<dbReference type="InterPro" id="IPR015421">
    <property type="entry name" value="PyrdxlP-dep_Trfase_major"/>
</dbReference>
<dbReference type="InterPro" id="IPR004839">
    <property type="entry name" value="Aminotransferase_I/II_large"/>
</dbReference>
<gene>
    <name evidence="3" type="primary">LOC117640197</name>
</gene>
<dbReference type="GO" id="GO:0047536">
    <property type="term" value="F:2-aminoadipate transaminase activity"/>
    <property type="evidence" value="ECO:0007669"/>
    <property type="project" value="TreeGrafter"/>
</dbReference>
<dbReference type="FunCoup" id="A0A6P8ZHT3">
    <property type="interactions" value="12"/>
</dbReference>
<dbReference type="Proteomes" id="UP000515158">
    <property type="component" value="Unplaced"/>
</dbReference>
<dbReference type="AlphaFoldDB" id="A0A6P8ZHT3"/>
<evidence type="ECO:0000259" key="1">
    <source>
        <dbReference type="Pfam" id="PF00155"/>
    </source>
</evidence>
<dbReference type="Pfam" id="PF00155">
    <property type="entry name" value="Aminotran_1_2"/>
    <property type="match status" value="1"/>
</dbReference>
<dbReference type="InterPro" id="IPR015424">
    <property type="entry name" value="PyrdxlP-dep_Trfase"/>
</dbReference>
<dbReference type="Gene3D" id="3.90.1150.10">
    <property type="entry name" value="Aspartate Aminotransferase, domain 1"/>
    <property type="match status" value="1"/>
</dbReference>
<dbReference type="GeneID" id="117640197"/>
<dbReference type="KEGG" id="tpal:117640197"/>
<accession>A0A6P8ZHT3</accession>
<dbReference type="CDD" id="cd00609">
    <property type="entry name" value="AAT_like"/>
    <property type="match status" value="1"/>
</dbReference>
<dbReference type="InterPro" id="IPR015422">
    <property type="entry name" value="PyrdxlP-dep_Trfase_small"/>
</dbReference>
<dbReference type="PANTHER" id="PTHR42858:SF1">
    <property type="entry name" value="LD15494P"/>
    <property type="match status" value="1"/>
</dbReference>
<protein>
    <submittedName>
        <fullName evidence="3">2-aminoadipate transaminase</fullName>
    </submittedName>
</protein>
<proteinExistence type="predicted"/>
<dbReference type="SUPFAM" id="SSF53383">
    <property type="entry name" value="PLP-dependent transferases"/>
    <property type="match status" value="1"/>
</dbReference>
<dbReference type="RefSeq" id="XP_034232404.1">
    <property type="nucleotide sequence ID" value="XM_034376513.1"/>
</dbReference>
<dbReference type="GO" id="GO:0030170">
    <property type="term" value="F:pyridoxal phosphate binding"/>
    <property type="evidence" value="ECO:0007669"/>
    <property type="project" value="InterPro"/>
</dbReference>
<feature type="domain" description="Aminotransferase class I/classII large" evidence="1">
    <location>
        <begin position="65"/>
        <end position="425"/>
    </location>
</feature>
<dbReference type="Gene3D" id="3.40.640.10">
    <property type="entry name" value="Type I PLP-dependent aspartate aminotransferase-like (Major domain)"/>
    <property type="match status" value="1"/>
</dbReference>
<name>A0A6P8ZHT3_THRPL</name>
<evidence type="ECO:0000313" key="3">
    <source>
        <dbReference type="RefSeq" id="XP_034232404.1"/>
    </source>
</evidence>
<keyword evidence="2" id="KW-1185">Reference proteome</keyword>
<organism evidence="3">
    <name type="scientific">Thrips palmi</name>
    <name type="common">Melon thrips</name>
    <dbReference type="NCBI Taxonomy" id="161013"/>
    <lineage>
        <taxon>Eukaryota</taxon>
        <taxon>Metazoa</taxon>
        <taxon>Ecdysozoa</taxon>
        <taxon>Arthropoda</taxon>
        <taxon>Hexapoda</taxon>
        <taxon>Insecta</taxon>
        <taxon>Pterygota</taxon>
        <taxon>Neoptera</taxon>
        <taxon>Paraneoptera</taxon>
        <taxon>Thysanoptera</taxon>
        <taxon>Terebrantia</taxon>
        <taxon>Thripoidea</taxon>
        <taxon>Thripidae</taxon>
        <taxon>Thrips</taxon>
    </lineage>
</organism>
<dbReference type="PANTHER" id="PTHR42858">
    <property type="entry name" value="AMINOTRANSFERASE"/>
    <property type="match status" value="1"/>
</dbReference>
<dbReference type="InParanoid" id="A0A6P8ZHT3"/>